<accession>A0A0A9FGS1</accession>
<sequence>MHMTCYYHINMSSIEQRLNCSHHTVTLTLMSPIAIVPWCMQQHDEPWCPLSINLGKITLEPSILI</sequence>
<reference evidence="1" key="1">
    <citation type="submission" date="2014-09" db="EMBL/GenBank/DDBJ databases">
        <authorList>
            <person name="Magalhaes I.L.F."/>
            <person name="Oliveira U."/>
            <person name="Santos F.R."/>
            <person name="Vidigal T.H.D.A."/>
            <person name="Brescovit A.D."/>
            <person name="Santos A.J."/>
        </authorList>
    </citation>
    <scope>NUCLEOTIDE SEQUENCE</scope>
    <source>
        <tissue evidence="1">Shoot tissue taken approximately 20 cm above the soil surface</tissue>
    </source>
</reference>
<dbReference type="EMBL" id="GBRH01187467">
    <property type="protein sequence ID" value="JAE10429.1"/>
    <property type="molecule type" value="Transcribed_RNA"/>
</dbReference>
<organism evidence="1">
    <name type="scientific">Arundo donax</name>
    <name type="common">Giant reed</name>
    <name type="synonym">Donax arundinaceus</name>
    <dbReference type="NCBI Taxonomy" id="35708"/>
    <lineage>
        <taxon>Eukaryota</taxon>
        <taxon>Viridiplantae</taxon>
        <taxon>Streptophyta</taxon>
        <taxon>Embryophyta</taxon>
        <taxon>Tracheophyta</taxon>
        <taxon>Spermatophyta</taxon>
        <taxon>Magnoliopsida</taxon>
        <taxon>Liliopsida</taxon>
        <taxon>Poales</taxon>
        <taxon>Poaceae</taxon>
        <taxon>PACMAD clade</taxon>
        <taxon>Arundinoideae</taxon>
        <taxon>Arundineae</taxon>
        <taxon>Arundo</taxon>
    </lineage>
</organism>
<evidence type="ECO:0000313" key="1">
    <source>
        <dbReference type="EMBL" id="JAE10429.1"/>
    </source>
</evidence>
<proteinExistence type="predicted"/>
<protein>
    <submittedName>
        <fullName evidence="1">Uncharacterized protein</fullName>
    </submittedName>
</protein>
<name>A0A0A9FGS1_ARUDO</name>
<reference evidence="1" key="2">
    <citation type="journal article" date="2015" name="Data Brief">
        <title>Shoot transcriptome of the giant reed, Arundo donax.</title>
        <authorList>
            <person name="Barrero R.A."/>
            <person name="Guerrero F.D."/>
            <person name="Moolhuijzen P."/>
            <person name="Goolsby J.A."/>
            <person name="Tidwell J."/>
            <person name="Bellgard S.E."/>
            <person name="Bellgard M.I."/>
        </authorList>
    </citation>
    <scope>NUCLEOTIDE SEQUENCE</scope>
    <source>
        <tissue evidence="1">Shoot tissue taken approximately 20 cm above the soil surface</tissue>
    </source>
</reference>
<dbReference type="AlphaFoldDB" id="A0A0A9FGS1"/>